<reference evidence="4" key="2">
    <citation type="submission" date="2023-03" db="EMBL/GenBank/DDBJ databases">
        <authorList>
            <person name="Inwood S.N."/>
            <person name="Skelly J.G."/>
            <person name="Guhlin J."/>
            <person name="Harrop T.W.R."/>
            <person name="Goldson S.G."/>
            <person name="Dearden P.K."/>
        </authorList>
    </citation>
    <scope>NUCLEOTIDE SEQUENCE</scope>
    <source>
        <strain evidence="4">Lincoln</strain>
        <tissue evidence="4">Whole body</tissue>
    </source>
</reference>
<dbReference type="InterPro" id="IPR004911">
    <property type="entry name" value="Interferon-induced_GILT"/>
</dbReference>
<reference evidence="4" key="1">
    <citation type="journal article" date="2023" name="bioRxiv">
        <title>Scaffold-level genome assemblies of two parasitoid biocontrol wasps reveal the parthenogenesis mechanism and an associated novel virus.</title>
        <authorList>
            <person name="Inwood S."/>
            <person name="Skelly J."/>
            <person name="Guhlin J."/>
            <person name="Harrop T."/>
            <person name="Goldson S."/>
            <person name="Dearden P."/>
        </authorList>
    </citation>
    <scope>NUCLEOTIDE SEQUENCE</scope>
    <source>
        <strain evidence="4">Lincoln</strain>
        <tissue evidence="4">Whole body</tissue>
    </source>
</reference>
<proteinExistence type="inferred from homology"/>
<accession>A0AA39G1U9</accession>
<dbReference type="EMBL" id="JAQQBR010000003">
    <property type="protein sequence ID" value="KAK0179823.1"/>
    <property type="molecule type" value="Genomic_DNA"/>
</dbReference>
<name>A0AA39G1U9_MICHY</name>
<organism evidence="4 5">
    <name type="scientific">Microctonus hyperodae</name>
    <name type="common">Parasitoid wasp</name>
    <dbReference type="NCBI Taxonomy" id="165561"/>
    <lineage>
        <taxon>Eukaryota</taxon>
        <taxon>Metazoa</taxon>
        <taxon>Ecdysozoa</taxon>
        <taxon>Arthropoda</taxon>
        <taxon>Hexapoda</taxon>
        <taxon>Insecta</taxon>
        <taxon>Pterygota</taxon>
        <taxon>Neoptera</taxon>
        <taxon>Endopterygota</taxon>
        <taxon>Hymenoptera</taxon>
        <taxon>Apocrita</taxon>
        <taxon>Ichneumonoidea</taxon>
        <taxon>Braconidae</taxon>
        <taxon>Euphorinae</taxon>
        <taxon>Microctonus</taxon>
    </lineage>
</organism>
<comment type="caution">
    <text evidence="4">The sequence shown here is derived from an EMBL/GenBank/DDBJ whole genome shotgun (WGS) entry which is preliminary data.</text>
</comment>
<evidence type="ECO:0000256" key="2">
    <source>
        <dbReference type="ARBA" id="ARBA00023180"/>
    </source>
</evidence>
<dbReference type="PANTHER" id="PTHR13234:SF71">
    <property type="entry name" value="GAMMA-INTERFERON-INDUCIBLE LYSOSOMAL THIOL REDUCTASE-LIKE PROTEIN"/>
    <property type="match status" value="1"/>
</dbReference>
<dbReference type="PANTHER" id="PTHR13234">
    <property type="entry name" value="GAMMA-INTERFERON INDUCIBLE LYSOSOMAL THIOL REDUCTASE GILT"/>
    <property type="match status" value="1"/>
</dbReference>
<evidence type="ECO:0000313" key="5">
    <source>
        <dbReference type="Proteomes" id="UP001168972"/>
    </source>
</evidence>
<dbReference type="AlphaFoldDB" id="A0AA39G1U9"/>
<evidence type="ECO:0000256" key="1">
    <source>
        <dbReference type="ARBA" id="ARBA00005679"/>
    </source>
</evidence>
<evidence type="ECO:0000313" key="4">
    <source>
        <dbReference type="EMBL" id="KAK0179823.1"/>
    </source>
</evidence>
<keyword evidence="3" id="KW-0472">Membrane</keyword>
<keyword evidence="3" id="KW-0812">Transmembrane</keyword>
<dbReference type="Pfam" id="PF03227">
    <property type="entry name" value="GILT"/>
    <property type="match status" value="1"/>
</dbReference>
<feature type="transmembrane region" description="Helical" evidence="3">
    <location>
        <begin position="6"/>
        <end position="24"/>
    </location>
</feature>
<keyword evidence="3" id="KW-1133">Transmembrane helix</keyword>
<dbReference type="GO" id="GO:0016671">
    <property type="term" value="F:oxidoreductase activity, acting on a sulfur group of donors, disulfide as acceptor"/>
    <property type="evidence" value="ECO:0007669"/>
    <property type="project" value="InterPro"/>
</dbReference>
<gene>
    <name evidence="4" type="ORF">PV327_005537</name>
</gene>
<sequence>MWLGKPYIRVLLTLLFITMIWIYVKYFNQIMGVKSDPMQVIHKEESSINSINEHVNVEKITIGVYYEALCPDSRGFIMRDLKPTYDKIPNNIIIELIPYGKATTNIGPDGYEFKCQHGARECEANMIHACAIDIITNPSVQLNFITCMIDRNVWPIKITRTCAEKMNIEAEPILNCAKSIKGSELLAKYGKMTDALRPPVTYVPTVTLDKDSANQAAILINLLREVCKRFKTPPAGCL</sequence>
<protein>
    <submittedName>
        <fullName evidence="4">Uncharacterized protein</fullName>
    </submittedName>
</protein>
<comment type="similarity">
    <text evidence="1">Belongs to the GILT family.</text>
</comment>
<dbReference type="Proteomes" id="UP001168972">
    <property type="component" value="Unassembled WGS sequence"/>
</dbReference>
<evidence type="ECO:0000256" key="3">
    <source>
        <dbReference type="SAM" id="Phobius"/>
    </source>
</evidence>
<keyword evidence="2" id="KW-0325">Glycoprotein</keyword>
<keyword evidence="5" id="KW-1185">Reference proteome</keyword>